<feature type="region of interest" description="Disordered" evidence="1">
    <location>
        <begin position="37"/>
        <end position="79"/>
    </location>
</feature>
<accession>A0A8E2EGI6</accession>
<gene>
    <name evidence="2" type="ORF">K432DRAFT_184921</name>
</gene>
<evidence type="ECO:0000313" key="2">
    <source>
        <dbReference type="EMBL" id="OCK83366.1"/>
    </source>
</evidence>
<feature type="compositionally biased region" description="Basic and acidic residues" evidence="1">
    <location>
        <begin position="68"/>
        <end position="79"/>
    </location>
</feature>
<proteinExistence type="predicted"/>
<keyword evidence="3" id="KW-1185">Reference proteome</keyword>
<dbReference type="Proteomes" id="UP000250266">
    <property type="component" value="Unassembled WGS sequence"/>
</dbReference>
<organism evidence="2 3">
    <name type="scientific">Lepidopterella palustris CBS 459.81</name>
    <dbReference type="NCBI Taxonomy" id="1314670"/>
    <lineage>
        <taxon>Eukaryota</taxon>
        <taxon>Fungi</taxon>
        <taxon>Dikarya</taxon>
        <taxon>Ascomycota</taxon>
        <taxon>Pezizomycotina</taxon>
        <taxon>Dothideomycetes</taxon>
        <taxon>Pleosporomycetidae</taxon>
        <taxon>Mytilinidiales</taxon>
        <taxon>Argynnaceae</taxon>
        <taxon>Lepidopterella</taxon>
    </lineage>
</organism>
<evidence type="ECO:0000256" key="1">
    <source>
        <dbReference type="SAM" id="MobiDB-lite"/>
    </source>
</evidence>
<reference evidence="2 3" key="1">
    <citation type="journal article" date="2016" name="Nat. Commun.">
        <title>Ectomycorrhizal ecology is imprinted in the genome of the dominant symbiotic fungus Cenococcum geophilum.</title>
        <authorList>
            <consortium name="DOE Joint Genome Institute"/>
            <person name="Peter M."/>
            <person name="Kohler A."/>
            <person name="Ohm R.A."/>
            <person name="Kuo A."/>
            <person name="Krutzmann J."/>
            <person name="Morin E."/>
            <person name="Arend M."/>
            <person name="Barry K.W."/>
            <person name="Binder M."/>
            <person name="Choi C."/>
            <person name="Clum A."/>
            <person name="Copeland A."/>
            <person name="Grisel N."/>
            <person name="Haridas S."/>
            <person name="Kipfer T."/>
            <person name="LaButti K."/>
            <person name="Lindquist E."/>
            <person name="Lipzen A."/>
            <person name="Maire R."/>
            <person name="Meier B."/>
            <person name="Mihaltcheva S."/>
            <person name="Molinier V."/>
            <person name="Murat C."/>
            <person name="Poggeler S."/>
            <person name="Quandt C.A."/>
            <person name="Sperisen C."/>
            <person name="Tritt A."/>
            <person name="Tisserant E."/>
            <person name="Crous P.W."/>
            <person name="Henrissat B."/>
            <person name="Nehls U."/>
            <person name="Egli S."/>
            <person name="Spatafora J.W."/>
            <person name="Grigoriev I.V."/>
            <person name="Martin F.M."/>
        </authorList>
    </citation>
    <scope>NUCLEOTIDE SEQUENCE [LARGE SCALE GENOMIC DNA]</scope>
    <source>
        <strain evidence="2 3">CBS 459.81</strain>
    </source>
</reference>
<sequence length="155" mass="17052">MRVKTPELRRSAITLYPIAQIRFSRIFLSVSFANPKRKGMRIRSEEDDEEGGKSWASPPTADDTSESPETHMLKEADERAGMSFRLSPTIATGPCLTPTSSSMRALSIGFCPDQTHSGEIPTVPASLRAEAIVSPVIKPTLSPWERRLATVRGHC</sequence>
<evidence type="ECO:0000313" key="3">
    <source>
        <dbReference type="Proteomes" id="UP000250266"/>
    </source>
</evidence>
<protein>
    <submittedName>
        <fullName evidence="2">Uncharacterized protein</fullName>
    </submittedName>
</protein>
<dbReference type="AlphaFoldDB" id="A0A8E2EGI6"/>
<dbReference type="EMBL" id="KV744863">
    <property type="protein sequence ID" value="OCK83366.1"/>
    <property type="molecule type" value="Genomic_DNA"/>
</dbReference>
<name>A0A8E2EGI6_9PEZI</name>